<dbReference type="HOGENOM" id="CLU_013121_1_0_1"/>
<name>A0A0C9X0C1_9AGAR</name>
<evidence type="ECO:0008006" key="3">
    <source>
        <dbReference type="Google" id="ProtNLM"/>
    </source>
</evidence>
<accession>A0A0C9X0C1</accession>
<proteinExistence type="predicted"/>
<evidence type="ECO:0000313" key="1">
    <source>
        <dbReference type="EMBL" id="KIJ94763.1"/>
    </source>
</evidence>
<organism evidence="1 2">
    <name type="scientific">Laccaria amethystina LaAM-08-1</name>
    <dbReference type="NCBI Taxonomy" id="1095629"/>
    <lineage>
        <taxon>Eukaryota</taxon>
        <taxon>Fungi</taxon>
        <taxon>Dikarya</taxon>
        <taxon>Basidiomycota</taxon>
        <taxon>Agaricomycotina</taxon>
        <taxon>Agaricomycetes</taxon>
        <taxon>Agaricomycetidae</taxon>
        <taxon>Agaricales</taxon>
        <taxon>Agaricineae</taxon>
        <taxon>Hydnangiaceae</taxon>
        <taxon>Laccaria</taxon>
    </lineage>
</organism>
<evidence type="ECO:0000313" key="2">
    <source>
        <dbReference type="Proteomes" id="UP000054477"/>
    </source>
</evidence>
<dbReference type="EMBL" id="KN838779">
    <property type="protein sequence ID" value="KIJ94763.1"/>
    <property type="molecule type" value="Genomic_DNA"/>
</dbReference>
<reference evidence="1 2" key="1">
    <citation type="submission" date="2014-04" db="EMBL/GenBank/DDBJ databases">
        <authorList>
            <consortium name="DOE Joint Genome Institute"/>
            <person name="Kuo A."/>
            <person name="Kohler A."/>
            <person name="Nagy L.G."/>
            <person name="Floudas D."/>
            <person name="Copeland A."/>
            <person name="Barry K.W."/>
            <person name="Cichocki N."/>
            <person name="Veneault-Fourrey C."/>
            <person name="LaButti K."/>
            <person name="Lindquist E.A."/>
            <person name="Lipzen A."/>
            <person name="Lundell T."/>
            <person name="Morin E."/>
            <person name="Murat C."/>
            <person name="Sun H."/>
            <person name="Tunlid A."/>
            <person name="Henrissat B."/>
            <person name="Grigoriev I.V."/>
            <person name="Hibbett D.S."/>
            <person name="Martin F."/>
            <person name="Nordberg H.P."/>
            <person name="Cantor M.N."/>
            <person name="Hua S.X."/>
        </authorList>
    </citation>
    <scope>NUCLEOTIDE SEQUENCE [LARGE SCALE GENOMIC DNA]</scope>
    <source>
        <strain evidence="1 2">LaAM-08-1</strain>
    </source>
</reference>
<reference evidence="2" key="2">
    <citation type="submission" date="2015-01" db="EMBL/GenBank/DDBJ databases">
        <title>Evolutionary Origins and Diversification of the Mycorrhizal Mutualists.</title>
        <authorList>
            <consortium name="DOE Joint Genome Institute"/>
            <consortium name="Mycorrhizal Genomics Consortium"/>
            <person name="Kohler A."/>
            <person name="Kuo A."/>
            <person name="Nagy L.G."/>
            <person name="Floudas D."/>
            <person name="Copeland A."/>
            <person name="Barry K.W."/>
            <person name="Cichocki N."/>
            <person name="Veneault-Fourrey C."/>
            <person name="LaButti K."/>
            <person name="Lindquist E.A."/>
            <person name="Lipzen A."/>
            <person name="Lundell T."/>
            <person name="Morin E."/>
            <person name="Murat C."/>
            <person name="Riley R."/>
            <person name="Ohm R."/>
            <person name="Sun H."/>
            <person name="Tunlid A."/>
            <person name="Henrissat B."/>
            <person name="Grigoriev I.V."/>
            <person name="Hibbett D.S."/>
            <person name="Martin F."/>
        </authorList>
    </citation>
    <scope>NUCLEOTIDE SEQUENCE [LARGE SCALE GENOMIC DNA]</scope>
    <source>
        <strain evidence="2">LaAM-08-1</strain>
    </source>
</reference>
<sequence>MYYGTLRRFCLHGCKRRVGRRGMPTSILDLPTELILEIIHSDDSTDATIAYLGMTCRRLHGICQVLVLQRQLPVLRALASDHRLLIYKNSASSIAMKEEEFNDVKEIFHGSFHKIEYVQTFTVKEIPSVYGLIFHANTVGHINIRLDFYLGSLAKKKSWYKSLASLIRVSSEKDMASLTIKGLPRDEELGYFETPSSPGKDYFSIFGLLKNRFFHHKTRSGGIGTQPIRQVGAPEIGSLPITDGTPRGLKSFEIHSPLAFHTELFPQTLRALNGGYLTKLSLRASMSDWSRILPLLSIPLLSEFNVSADCNLPFRDLSPFLLRHSSITHLDLYFIIPGLGPTMPPAGFLPRLEVIRGNPVCLSRLLSRQRDLFPNLHSVALTDPMHGAFQLGALGNILRSLADRKRGTIHLSIPFSDVTGLTEWFFKARLEPCSLDYVKKLEIIASMSLEMCDSFCSWVSGFPYVQELDLMQVVPEDSKIWIWRLEMLWDSCPELQSIRVGVKTYQRPVKAVK</sequence>
<dbReference type="OrthoDB" id="3071324at2759"/>
<gene>
    <name evidence="1" type="ORF">K443DRAFT_683503</name>
</gene>
<dbReference type="Proteomes" id="UP000054477">
    <property type="component" value="Unassembled WGS sequence"/>
</dbReference>
<keyword evidence="2" id="KW-1185">Reference proteome</keyword>
<protein>
    <recommendedName>
        <fullName evidence="3">F-box domain-containing protein</fullName>
    </recommendedName>
</protein>
<dbReference type="AlphaFoldDB" id="A0A0C9X0C1"/>